<evidence type="ECO:0000256" key="4">
    <source>
        <dbReference type="ARBA" id="ARBA00022884"/>
    </source>
</evidence>
<dbReference type="EMBL" id="LGTL01000015">
    <property type="protein sequence ID" value="KPA78046.1"/>
    <property type="molecule type" value="Genomic_DNA"/>
</dbReference>
<protein>
    <recommendedName>
        <fullName evidence="7">EMG1/NEP1 methyltransferase</fullName>
    </recommendedName>
</protein>
<dbReference type="GO" id="GO:0032040">
    <property type="term" value="C:small-subunit processome"/>
    <property type="evidence" value="ECO:0007669"/>
    <property type="project" value="TreeGrafter"/>
</dbReference>
<dbReference type="Gene3D" id="3.40.1280.10">
    <property type="match status" value="1"/>
</dbReference>
<dbReference type="GO" id="GO:0070475">
    <property type="term" value="P:rRNA base methylation"/>
    <property type="evidence" value="ECO:0007669"/>
    <property type="project" value="InterPro"/>
</dbReference>
<dbReference type="CDD" id="cd18088">
    <property type="entry name" value="Nep1-like"/>
    <property type="match status" value="1"/>
</dbReference>
<name>A0A0M9FXR7_LEPPY</name>
<comment type="similarity">
    <text evidence="1">Belongs to the class IV-like SAM-binding methyltransferase superfamily. RNA methyltransferase NEP1 family.</text>
</comment>
<dbReference type="OrthoDB" id="269804at2759"/>
<dbReference type="GO" id="GO:0019843">
    <property type="term" value="F:rRNA binding"/>
    <property type="evidence" value="ECO:0007669"/>
    <property type="project" value="UniProtKB-KW"/>
</dbReference>
<dbReference type="InterPro" id="IPR029026">
    <property type="entry name" value="tRNA_m1G_MTases_N"/>
</dbReference>
<dbReference type="SUPFAM" id="SSF75217">
    <property type="entry name" value="alpha/beta knot"/>
    <property type="match status" value="1"/>
</dbReference>
<keyword evidence="2" id="KW-0690">Ribosome biogenesis</keyword>
<reference evidence="5 6" key="1">
    <citation type="submission" date="2015-07" db="EMBL/GenBank/DDBJ databases">
        <title>High-quality genome of monoxenous trypanosomatid Leptomonas pyrrhocoris.</title>
        <authorList>
            <person name="Flegontov P."/>
            <person name="Butenko A."/>
            <person name="Firsov S."/>
            <person name="Vlcek C."/>
            <person name="Logacheva M.D."/>
            <person name="Field M."/>
            <person name="Filatov D."/>
            <person name="Flegontova O."/>
            <person name="Gerasimov E."/>
            <person name="Jackson A.P."/>
            <person name="Kelly S."/>
            <person name="Opperdoes F."/>
            <person name="O'Reilly A."/>
            <person name="Votypka J."/>
            <person name="Yurchenko V."/>
            <person name="Lukes J."/>
        </authorList>
    </citation>
    <scope>NUCLEOTIDE SEQUENCE [LARGE SCALE GENOMIC DNA]</scope>
    <source>
        <strain evidence="5">H10</strain>
    </source>
</reference>
<dbReference type="AlphaFoldDB" id="A0A0M9FXR7"/>
<dbReference type="Pfam" id="PF03587">
    <property type="entry name" value="EMG1"/>
    <property type="match status" value="1"/>
</dbReference>
<comment type="caution">
    <text evidence="5">The sequence shown here is derived from an EMBL/GenBank/DDBJ whole genome shotgun (WGS) entry which is preliminary data.</text>
</comment>
<keyword evidence="6" id="KW-1185">Reference proteome</keyword>
<dbReference type="GO" id="GO:0070037">
    <property type="term" value="F:rRNA (pseudouridine) methyltransferase activity"/>
    <property type="evidence" value="ECO:0007669"/>
    <property type="project" value="InterPro"/>
</dbReference>
<dbReference type="PANTHER" id="PTHR12636:SF11">
    <property type="entry name" value="EMG1_NEP1 METHYLTRANSFERASE"/>
    <property type="match status" value="1"/>
</dbReference>
<dbReference type="GeneID" id="26907074"/>
<evidence type="ECO:0000256" key="2">
    <source>
        <dbReference type="ARBA" id="ARBA00022517"/>
    </source>
</evidence>
<evidence type="ECO:0000313" key="6">
    <source>
        <dbReference type="Proteomes" id="UP000037923"/>
    </source>
</evidence>
<evidence type="ECO:0008006" key="7">
    <source>
        <dbReference type="Google" id="ProtNLM"/>
    </source>
</evidence>
<evidence type="ECO:0000256" key="3">
    <source>
        <dbReference type="ARBA" id="ARBA00022730"/>
    </source>
</evidence>
<dbReference type="OMA" id="VIVILEH"/>
<gene>
    <name evidence="5" type="ORF">ABB37_06788</name>
</gene>
<dbReference type="PANTHER" id="PTHR12636">
    <property type="entry name" value="NEP1/MRA1"/>
    <property type="match status" value="1"/>
</dbReference>
<dbReference type="Proteomes" id="UP000037923">
    <property type="component" value="Unassembled WGS sequence"/>
</dbReference>
<proteinExistence type="inferred from homology"/>
<dbReference type="VEuPathDB" id="TriTrypDB:LpyrH10_15_1980"/>
<dbReference type="InterPro" id="IPR029028">
    <property type="entry name" value="Alpha/beta_knot_MTases"/>
</dbReference>
<dbReference type="RefSeq" id="XP_015656485.1">
    <property type="nucleotide sequence ID" value="XM_015805192.1"/>
</dbReference>
<accession>A0A0M9FXR7</accession>
<evidence type="ECO:0000256" key="1">
    <source>
        <dbReference type="ARBA" id="ARBA00008115"/>
    </source>
</evidence>
<sequence>MEYAQKSARLPRSAAEKERWKRVIVILEHCPLQTIQTDRGFELLSDRHRSYHARHNQDPADWRPDVVHQCLLHLQDSALNRAGMLEVYLHTKKQVCIAVDPRLRVPRNIRLFEKMMVSVLFKLKVRASTGYLSLLRVVGNPITDHIPAGTRLYRVEKDGDLVDPFTFCAACGYAADAAEEHKTDRAISLARRRLTSSTSGALTDTAAEAGTVEFAKVQRQAAERRQFQPFAFIIGGMSRGDVTVDYARPGEVSSIRIGDRGMSAAAVISVLLHGFEEDWLREDNEAS</sequence>
<dbReference type="InterPro" id="IPR005304">
    <property type="entry name" value="Rbsml_bgen_MeTrfase_EMG1/NEP1"/>
</dbReference>
<organism evidence="5 6">
    <name type="scientific">Leptomonas pyrrhocoris</name>
    <name type="common">Firebug parasite</name>
    <dbReference type="NCBI Taxonomy" id="157538"/>
    <lineage>
        <taxon>Eukaryota</taxon>
        <taxon>Discoba</taxon>
        <taxon>Euglenozoa</taxon>
        <taxon>Kinetoplastea</taxon>
        <taxon>Metakinetoplastina</taxon>
        <taxon>Trypanosomatida</taxon>
        <taxon>Trypanosomatidae</taxon>
        <taxon>Leishmaniinae</taxon>
        <taxon>Leptomonas</taxon>
    </lineage>
</organism>
<evidence type="ECO:0000313" key="5">
    <source>
        <dbReference type="EMBL" id="KPA78046.1"/>
    </source>
</evidence>
<keyword evidence="4" id="KW-0694">RNA-binding</keyword>
<keyword evidence="3" id="KW-0699">rRNA-binding</keyword>